<dbReference type="PANTHER" id="PTHR30203">
    <property type="entry name" value="OUTER MEMBRANE CATION EFFLUX PROTEIN"/>
    <property type="match status" value="1"/>
</dbReference>
<keyword evidence="3" id="KW-1134">Transmembrane beta strand</keyword>
<comment type="subcellular location">
    <subcellularLocation>
        <location evidence="1">Cell outer membrane</location>
    </subcellularLocation>
</comment>
<dbReference type="GO" id="GO:0015562">
    <property type="term" value="F:efflux transmembrane transporter activity"/>
    <property type="evidence" value="ECO:0007669"/>
    <property type="project" value="InterPro"/>
</dbReference>
<dbReference type="Pfam" id="PF02321">
    <property type="entry name" value="OEP"/>
    <property type="match status" value="1"/>
</dbReference>
<dbReference type="RefSeq" id="WP_194287876.1">
    <property type="nucleotide sequence ID" value="NZ_WIVS01000237.1"/>
</dbReference>
<evidence type="ECO:0000256" key="7">
    <source>
        <dbReference type="ARBA" id="ARBA00023237"/>
    </source>
</evidence>
<evidence type="ECO:0000313" key="9">
    <source>
        <dbReference type="EMBL" id="MQU45986.1"/>
    </source>
</evidence>
<dbReference type="PROSITE" id="PS51257">
    <property type="entry name" value="PROKAR_LIPOPROTEIN"/>
    <property type="match status" value="1"/>
</dbReference>
<dbReference type="InterPro" id="IPR010131">
    <property type="entry name" value="MdtP/NodT-like"/>
</dbReference>
<organism evidence="9 10">
    <name type="scientific">Pseudomonas helleri</name>
    <dbReference type="NCBI Taxonomy" id="1608996"/>
    <lineage>
        <taxon>Bacteria</taxon>
        <taxon>Pseudomonadati</taxon>
        <taxon>Pseudomonadota</taxon>
        <taxon>Gammaproteobacteria</taxon>
        <taxon>Pseudomonadales</taxon>
        <taxon>Pseudomonadaceae</taxon>
        <taxon>Pseudomonas</taxon>
    </lineage>
</organism>
<dbReference type="EMBL" id="WIVV01000233">
    <property type="protein sequence ID" value="MQU45986.1"/>
    <property type="molecule type" value="Genomic_DNA"/>
</dbReference>
<evidence type="ECO:0000256" key="4">
    <source>
        <dbReference type="ARBA" id="ARBA00022692"/>
    </source>
</evidence>
<keyword evidence="5" id="KW-0472">Membrane</keyword>
<dbReference type="GO" id="GO:0016020">
    <property type="term" value="C:membrane"/>
    <property type="evidence" value="ECO:0007669"/>
    <property type="project" value="UniProtKB-SubCell"/>
</dbReference>
<dbReference type="PANTHER" id="PTHR30203:SF25">
    <property type="entry name" value="OUTER MEMBRANE PROTEIN-RELATED"/>
    <property type="match status" value="1"/>
</dbReference>
<evidence type="ECO:0000256" key="3">
    <source>
        <dbReference type="ARBA" id="ARBA00022452"/>
    </source>
</evidence>
<evidence type="ECO:0000256" key="5">
    <source>
        <dbReference type="ARBA" id="ARBA00023136"/>
    </source>
</evidence>
<dbReference type="SUPFAM" id="SSF56954">
    <property type="entry name" value="Outer membrane efflux proteins (OEP)"/>
    <property type="match status" value="1"/>
</dbReference>
<comment type="similarity">
    <text evidence="2">Belongs to the outer membrane factor (OMF) (TC 1.B.17) family.</text>
</comment>
<evidence type="ECO:0000256" key="2">
    <source>
        <dbReference type="ARBA" id="ARBA00007613"/>
    </source>
</evidence>
<accession>A0A6A7ZK71</accession>
<evidence type="ECO:0000256" key="6">
    <source>
        <dbReference type="ARBA" id="ARBA00023139"/>
    </source>
</evidence>
<keyword evidence="7" id="KW-0998">Cell outer membrane</keyword>
<evidence type="ECO:0000256" key="8">
    <source>
        <dbReference type="ARBA" id="ARBA00023288"/>
    </source>
</evidence>
<name>A0A6A7ZK71_9PSED</name>
<comment type="caution">
    <text evidence="9">The sequence shown here is derived from an EMBL/GenBank/DDBJ whole genome shotgun (WGS) entry which is preliminary data.</text>
</comment>
<dbReference type="Gene3D" id="1.20.1600.10">
    <property type="entry name" value="Outer membrane efflux proteins (OEP)"/>
    <property type="match status" value="1"/>
</dbReference>
<dbReference type="InterPro" id="IPR003423">
    <property type="entry name" value="OMP_efflux"/>
</dbReference>
<gene>
    <name evidence="9" type="ORF">GHO28_26305</name>
</gene>
<sequence length="266" mass="28894">MIKLKNWPLPVLLALLQGCTVGPDFHRPQTPDLPATFTRTQDQETGQAQANAASAAFWERFEDPQLTALIETTLAANHDLQTALANYDAANALLRLARFDQIPTVTMSGQAGHQRASTDEANGAPRSNDVYANKASLSWELDLVGRVRRSVESSRSAAQAKASDLYAMQVAVVSQVASTYIDLRAAQKMLRLSQANADSQKQTLEIVQGRLQTGRGSTYDLSRAQAQLEISLSRLPPLQARVAVDRHRLAVLAGLPPTALDARLQA</sequence>
<evidence type="ECO:0000256" key="1">
    <source>
        <dbReference type="ARBA" id="ARBA00004442"/>
    </source>
</evidence>
<keyword evidence="6" id="KW-0564">Palmitate</keyword>
<reference evidence="9 10" key="1">
    <citation type="submission" date="2019-10" db="EMBL/GenBank/DDBJ databases">
        <title>Evaluation of single-gene subtyping targets for Pseudomonas.</title>
        <authorList>
            <person name="Reichler S.J."/>
            <person name="Orsi R.H."/>
            <person name="Wiedmann M."/>
            <person name="Martin N.H."/>
            <person name="Murphy S.I."/>
        </authorList>
    </citation>
    <scope>NUCLEOTIDE SEQUENCE [LARGE SCALE GENOMIC DNA]</scope>
    <source>
        <strain evidence="9 10">FSL R10-1876</strain>
    </source>
</reference>
<evidence type="ECO:0000313" key="10">
    <source>
        <dbReference type="Proteomes" id="UP000466863"/>
    </source>
</evidence>
<feature type="non-terminal residue" evidence="9">
    <location>
        <position position="266"/>
    </location>
</feature>
<keyword evidence="8" id="KW-0449">Lipoprotein</keyword>
<dbReference type="Proteomes" id="UP000466863">
    <property type="component" value="Unassembled WGS sequence"/>
</dbReference>
<proteinExistence type="inferred from homology"/>
<dbReference type="AlphaFoldDB" id="A0A6A7ZK71"/>
<protein>
    <submittedName>
        <fullName evidence="9">RND transporter</fullName>
    </submittedName>
</protein>
<keyword evidence="4" id="KW-0812">Transmembrane</keyword>